<dbReference type="EMBL" id="BQNB010009146">
    <property type="protein sequence ID" value="GJS59392.1"/>
    <property type="molecule type" value="Genomic_DNA"/>
</dbReference>
<dbReference type="Proteomes" id="UP001151760">
    <property type="component" value="Unassembled WGS sequence"/>
</dbReference>
<feature type="region of interest" description="Disordered" evidence="1">
    <location>
        <begin position="1"/>
        <end position="27"/>
    </location>
</feature>
<evidence type="ECO:0000313" key="2">
    <source>
        <dbReference type="EMBL" id="GJS59392.1"/>
    </source>
</evidence>
<comment type="caution">
    <text evidence="2">The sequence shown here is derived from an EMBL/GenBank/DDBJ whole genome shotgun (WGS) entry which is preliminary data.</text>
</comment>
<protein>
    <submittedName>
        <fullName evidence="2">Uncharacterized protein</fullName>
    </submittedName>
</protein>
<evidence type="ECO:0000313" key="3">
    <source>
        <dbReference type="Proteomes" id="UP001151760"/>
    </source>
</evidence>
<sequence length="200" mass="22556">MAGEDDQNINNQPPNPPPPTQQAPHTVSTIKLPILKKGEYDIWSMKMEHYLAHTNNPVWEVIQNGNGLVSISTDTQGQIKILPPKSAEEILARERERKARTTLLMALPEDHLANFLIYIGILLMEKGVIGPVTQKMNRRTMLSWLAIVQVQTQRIQIPSQQQSEIASLKRRRSKEPHKVEKTIQRGLTARSKSSGDKDTG</sequence>
<organism evidence="2 3">
    <name type="scientific">Tanacetum coccineum</name>
    <dbReference type="NCBI Taxonomy" id="301880"/>
    <lineage>
        <taxon>Eukaryota</taxon>
        <taxon>Viridiplantae</taxon>
        <taxon>Streptophyta</taxon>
        <taxon>Embryophyta</taxon>
        <taxon>Tracheophyta</taxon>
        <taxon>Spermatophyta</taxon>
        <taxon>Magnoliopsida</taxon>
        <taxon>eudicotyledons</taxon>
        <taxon>Gunneridae</taxon>
        <taxon>Pentapetalae</taxon>
        <taxon>asterids</taxon>
        <taxon>campanulids</taxon>
        <taxon>Asterales</taxon>
        <taxon>Asteraceae</taxon>
        <taxon>Asteroideae</taxon>
        <taxon>Anthemideae</taxon>
        <taxon>Anthemidinae</taxon>
        <taxon>Tanacetum</taxon>
    </lineage>
</organism>
<reference evidence="2" key="1">
    <citation type="journal article" date="2022" name="Int. J. Mol. Sci.">
        <title>Draft Genome of Tanacetum Coccineum: Genomic Comparison of Closely Related Tanacetum-Family Plants.</title>
        <authorList>
            <person name="Yamashiro T."/>
            <person name="Shiraishi A."/>
            <person name="Nakayama K."/>
            <person name="Satake H."/>
        </authorList>
    </citation>
    <scope>NUCLEOTIDE SEQUENCE</scope>
</reference>
<name>A0ABQ4X2Q1_9ASTR</name>
<accession>A0ABQ4X2Q1</accession>
<keyword evidence="3" id="KW-1185">Reference proteome</keyword>
<proteinExistence type="predicted"/>
<evidence type="ECO:0000256" key="1">
    <source>
        <dbReference type="SAM" id="MobiDB-lite"/>
    </source>
</evidence>
<gene>
    <name evidence="2" type="ORF">Tco_0654176</name>
</gene>
<feature type="region of interest" description="Disordered" evidence="1">
    <location>
        <begin position="162"/>
        <end position="200"/>
    </location>
</feature>
<reference evidence="2" key="2">
    <citation type="submission" date="2022-01" db="EMBL/GenBank/DDBJ databases">
        <authorList>
            <person name="Yamashiro T."/>
            <person name="Shiraishi A."/>
            <person name="Satake H."/>
            <person name="Nakayama K."/>
        </authorList>
    </citation>
    <scope>NUCLEOTIDE SEQUENCE</scope>
</reference>